<reference evidence="16" key="1">
    <citation type="journal article" date="2021" name="PeerJ">
        <title>Extensive microbial diversity within the chicken gut microbiome revealed by metagenomics and culture.</title>
        <authorList>
            <person name="Gilroy R."/>
            <person name="Ravi A."/>
            <person name="Getino M."/>
            <person name="Pursley I."/>
            <person name="Horton D.L."/>
            <person name="Alikhan N.F."/>
            <person name="Baker D."/>
            <person name="Gharbi K."/>
            <person name="Hall N."/>
            <person name="Watson M."/>
            <person name="Adriaenssens E.M."/>
            <person name="Foster-Nyarko E."/>
            <person name="Jarju S."/>
            <person name="Secka A."/>
            <person name="Antonio M."/>
            <person name="Oren A."/>
            <person name="Chaudhuri R.R."/>
            <person name="La Ragione R."/>
            <person name="Hildebrand F."/>
            <person name="Pallen M.J."/>
        </authorList>
    </citation>
    <scope>NUCLEOTIDE SEQUENCE</scope>
    <source>
        <strain evidence="16">ChiHjej11B10-15683</strain>
    </source>
</reference>
<keyword evidence="9" id="KW-0131">Cell cycle</keyword>
<keyword evidence="7 15" id="KW-1133">Transmembrane helix</keyword>
<evidence type="ECO:0000256" key="1">
    <source>
        <dbReference type="ARBA" id="ARBA00004377"/>
    </source>
</evidence>
<evidence type="ECO:0000256" key="14">
    <source>
        <dbReference type="SAM" id="MobiDB-lite"/>
    </source>
</evidence>
<accession>A0A921L2P7</accession>
<keyword evidence="2" id="KW-1003">Cell membrane</keyword>
<dbReference type="RefSeq" id="WP_039090628.1">
    <property type="nucleotide sequence ID" value="NZ_JBLODF010000013.1"/>
</dbReference>
<dbReference type="Pfam" id="PF06295">
    <property type="entry name" value="ZapG-like"/>
    <property type="match status" value="1"/>
</dbReference>
<dbReference type="AlphaFoldDB" id="A0A921L2P7"/>
<keyword evidence="6" id="KW-0133">Cell shape</keyword>
<dbReference type="EMBL" id="DYVQ01000022">
    <property type="protein sequence ID" value="HJF73088.1"/>
    <property type="molecule type" value="Genomic_DNA"/>
</dbReference>
<evidence type="ECO:0000256" key="10">
    <source>
        <dbReference type="ARBA" id="ARBA00035657"/>
    </source>
</evidence>
<evidence type="ECO:0000313" key="17">
    <source>
        <dbReference type="Proteomes" id="UP000749334"/>
    </source>
</evidence>
<comment type="caution">
    <text evidence="16">The sequence shown here is derived from an EMBL/GenBank/DDBJ whole genome shotgun (WGS) entry which is preliminary data.</text>
</comment>
<evidence type="ECO:0000256" key="13">
    <source>
        <dbReference type="SAM" id="Coils"/>
    </source>
</evidence>
<reference evidence="16" key="2">
    <citation type="submission" date="2021-09" db="EMBL/GenBank/DDBJ databases">
        <authorList>
            <person name="Gilroy R."/>
        </authorList>
    </citation>
    <scope>NUCLEOTIDE SEQUENCE</scope>
    <source>
        <strain evidence="16">ChiHjej11B10-15683</strain>
    </source>
</reference>
<name>A0A921L2P7_9PAST</name>
<evidence type="ECO:0000256" key="7">
    <source>
        <dbReference type="ARBA" id="ARBA00022989"/>
    </source>
</evidence>
<feature type="region of interest" description="Disordered" evidence="14">
    <location>
        <begin position="113"/>
        <end position="132"/>
    </location>
</feature>
<evidence type="ECO:0000256" key="3">
    <source>
        <dbReference type="ARBA" id="ARBA00022519"/>
    </source>
</evidence>
<proteinExistence type="inferred from homology"/>
<organism evidence="16 17">
    <name type="scientific">Gallibacterium anatis</name>
    <dbReference type="NCBI Taxonomy" id="750"/>
    <lineage>
        <taxon>Bacteria</taxon>
        <taxon>Pseudomonadati</taxon>
        <taxon>Pseudomonadota</taxon>
        <taxon>Gammaproteobacteria</taxon>
        <taxon>Pasteurellales</taxon>
        <taxon>Pasteurellaceae</taxon>
        <taxon>Gallibacterium</taxon>
    </lineage>
</organism>
<evidence type="ECO:0000256" key="6">
    <source>
        <dbReference type="ARBA" id="ARBA00022960"/>
    </source>
</evidence>
<keyword evidence="13" id="KW-0175">Coiled coil</keyword>
<dbReference type="Proteomes" id="UP000749334">
    <property type="component" value="Unassembled WGS sequence"/>
</dbReference>
<evidence type="ECO:0000256" key="8">
    <source>
        <dbReference type="ARBA" id="ARBA00023136"/>
    </source>
</evidence>
<dbReference type="GO" id="GO:0051301">
    <property type="term" value="P:cell division"/>
    <property type="evidence" value="ECO:0007669"/>
    <property type="project" value="UniProtKB-KW"/>
</dbReference>
<keyword evidence="4" id="KW-0132">Cell division</keyword>
<evidence type="ECO:0000256" key="12">
    <source>
        <dbReference type="ARBA" id="ARBA00035727"/>
    </source>
</evidence>
<evidence type="ECO:0000256" key="15">
    <source>
        <dbReference type="SAM" id="Phobius"/>
    </source>
</evidence>
<keyword evidence="3" id="KW-0997">Cell inner membrane</keyword>
<gene>
    <name evidence="16" type="ORF">K8W15_02635</name>
</gene>
<keyword evidence="8 15" id="KW-0472">Membrane</keyword>
<dbReference type="InterPro" id="IPR009386">
    <property type="entry name" value="ZapG-like"/>
</dbReference>
<dbReference type="GO" id="GO:0005886">
    <property type="term" value="C:plasma membrane"/>
    <property type="evidence" value="ECO:0007669"/>
    <property type="project" value="UniProtKB-SubCell"/>
</dbReference>
<evidence type="ECO:0000256" key="9">
    <source>
        <dbReference type="ARBA" id="ARBA00023306"/>
    </source>
</evidence>
<comment type="subcellular location">
    <subcellularLocation>
        <location evidence="1">Cell inner membrane</location>
        <topology evidence="1">Single-pass membrane protein</topology>
    </subcellularLocation>
</comment>
<dbReference type="PANTHER" id="PTHR39579">
    <property type="entry name" value="INNER MEMBRANE PROTEIN YHCB"/>
    <property type="match status" value="1"/>
</dbReference>
<comment type="similarity">
    <text evidence="10">Belongs to the ZapG family.</text>
</comment>
<evidence type="ECO:0000256" key="11">
    <source>
        <dbReference type="ARBA" id="ARBA00035703"/>
    </source>
</evidence>
<keyword evidence="5 15" id="KW-0812">Transmembrane</keyword>
<protein>
    <recommendedName>
        <fullName evidence="11">Z-ring associated protein G</fullName>
    </recommendedName>
    <alternativeName>
        <fullName evidence="12">Cell division protein ZapG</fullName>
    </alternativeName>
</protein>
<dbReference type="PIRSF" id="PIRSF006318">
    <property type="entry name" value="YhcB"/>
    <property type="match status" value="1"/>
</dbReference>
<sequence>MQNWSEEMWHILLIGLIAGFFIGYLVARFTNGSVRKQKQVEQQLQQANETIAEQKQQLEQHFTEASDLMKTLAQDYHKLYQHFASTSTTLLPNLDKAVFTAIEDDSSAKTLNIKQQPKDYSEGSSGLFKQES</sequence>
<evidence type="ECO:0000313" key="16">
    <source>
        <dbReference type="EMBL" id="HJF73088.1"/>
    </source>
</evidence>
<evidence type="ECO:0000256" key="5">
    <source>
        <dbReference type="ARBA" id="ARBA00022692"/>
    </source>
</evidence>
<dbReference type="PANTHER" id="PTHR39579:SF1">
    <property type="entry name" value="INNER MEMBRANE PROTEIN YHCB"/>
    <property type="match status" value="1"/>
</dbReference>
<evidence type="ECO:0000256" key="4">
    <source>
        <dbReference type="ARBA" id="ARBA00022618"/>
    </source>
</evidence>
<feature type="transmembrane region" description="Helical" evidence="15">
    <location>
        <begin position="12"/>
        <end position="30"/>
    </location>
</feature>
<evidence type="ECO:0000256" key="2">
    <source>
        <dbReference type="ARBA" id="ARBA00022475"/>
    </source>
</evidence>
<dbReference type="GO" id="GO:0008360">
    <property type="term" value="P:regulation of cell shape"/>
    <property type="evidence" value="ECO:0007669"/>
    <property type="project" value="UniProtKB-KW"/>
</dbReference>
<feature type="coiled-coil region" evidence="13">
    <location>
        <begin position="37"/>
        <end position="71"/>
    </location>
</feature>